<dbReference type="PANTHER" id="PTHR33258">
    <property type="entry name" value="TRANSPOSASE INSL FOR INSERTION SEQUENCE ELEMENT IS186A-RELATED"/>
    <property type="match status" value="1"/>
</dbReference>
<protein>
    <submittedName>
        <fullName evidence="10">IS4 family transposase</fullName>
    </submittedName>
</protein>
<evidence type="ECO:0000313" key="11">
    <source>
        <dbReference type="EMBL" id="UVC18310.1"/>
    </source>
</evidence>
<evidence type="ECO:0000313" key="12">
    <source>
        <dbReference type="Proteomes" id="UP001058098"/>
    </source>
</evidence>
<dbReference type="EMBL" id="CP062229">
    <property type="protein sequence ID" value="UVC13501.1"/>
    <property type="molecule type" value="Genomic_DNA"/>
</dbReference>
<sequence>MRFAPSIFGQLLEPIDRRQFQAIVDRHDGDAYDKSFRSWDHLVALIYAQFCGSSGLRGLEAGWNANSQHHYHLGSGPLMRSTLSDANRRRPVAIFAEAFGLVAGLLDRQTRREGTEMLRLIDSTPIPLGKLCDWAKSNGRIRGMKVHVVYDPKADCPRVLDITDANVNDAQVGRQITIEAGATYVFDKGYCHYGWWTAIAEAGSIFVTRPKANMGLALVCDRPIAEPQGDGFLVVEDSEVSLVSKGVCKLPMRLRRLRVQREEGDTITLLTNDLERSAIEIGRLYKGRWQIELLFRWIKQHLKIRKFLGNNGNAIRLQLFAAMIAYALLRIVARTRRVPIPILRFTELVAQYLFGRRKMHTIHKPPPVNQSRPKDRASPNQMAFIYE</sequence>
<keyword evidence="2" id="KW-0815">Transposition</keyword>
<evidence type="ECO:0000313" key="8">
    <source>
        <dbReference type="EMBL" id="UVC14147.1"/>
    </source>
</evidence>
<evidence type="ECO:0000313" key="7">
    <source>
        <dbReference type="EMBL" id="UVC13501.1"/>
    </source>
</evidence>
<dbReference type="InterPro" id="IPR025399">
    <property type="entry name" value="DUF4372"/>
</dbReference>
<dbReference type="EMBL" id="CP062229">
    <property type="protein sequence ID" value="UVC14147.1"/>
    <property type="molecule type" value="Genomic_DNA"/>
</dbReference>
<evidence type="ECO:0000256" key="1">
    <source>
        <dbReference type="ARBA" id="ARBA00010075"/>
    </source>
</evidence>
<organism evidence="10 12">
    <name type="scientific">Mesorhizobium onobrychidis</name>
    <dbReference type="NCBI Taxonomy" id="2775404"/>
    <lineage>
        <taxon>Bacteria</taxon>
        <taxon>Pseudomonadati</taxon>
        <taxon>Pseudomonadota</taxon>
        <taxon>Alphaproteobacteria</taxon>
        <taxon>Hyphomicrobiales</taxon>
        <taxon>Phyllobacteriaceae</taxon>
        <taxon>Mesorhizobium</taxon>
    </lineage>
</organism>
<evidence type="ECO:0000256" key="4">
    <source>
        <dbReference type="ARBA" id="ARBA00023172"/>
    </source>
</evidence>
<proteinExistence type="inferred from homology"/>
<evidence type="ECO:0000259" key="5">
    <source>
        <dbReference type="Pfam" id="PF01609"/>
    </source>
</evidence>
<keyword evidence="12" id="KW-1185">Reference proteome</keyword>
<feature type="domain" description="DUF4372" evidence="6">
    <location>
        <begin position="6"/>
        <end position="74"/>
    </location>
</feature>
<evidence type="ECO:0000256" key="2">
    <source>
        <dbReference type="ARBA" id="ARBA00022578"/>
    </source>
</evidence>
<evidence type="ECO:0000313" key="9">
    <source>
        <dbReference type="EMBL" id="UVC15385.1"/>
    </source>
</evidence>
<dbReference type="EMBL" id="CP062229">
    <property type="protein sequence ID" value="UVC18310.1"/>
    <property type="molecule type" value="Genomic_DNA"/>
</dbReference>
<dbReference type="InterPro" id="IPR047952">
    <property type="entry name" value="Transpos_IS4"/>
</dbReference>
<dbReference type="EMBL" id="CP062229">
    <property type="protein sequence ID" value="UVC15385.1"/>
    <property type="molecule type" value="Genomic_DNA"/>
</dbReference>
<dbReference type="Pfam" id="PF01609">
    <property type="entry name" value="DDE_Tnp_1"/>
    <property type="match status" value="1"/>
</dbReference>
<comment type="similarity">
    <text evidence="1">Belongs to the transposase 11 family.</text>
</comment>
<dbReference type="Pfam" id="PF14294">
    <property type="entry name" value="DUF4372"/>
    <property type="match status" value="1"/>
</dbReference>
<keyword evidence="4" id="KW-0233">DNA recombination</keyword>
<gene>
    <name evidence="10" type="ORF">IHQ72_00225</name>
    <name evidence="11" type="ORF">IHQ72_15260</name>
    <name evidence="7" type="ORF">IHQ72_22635</name>
    <name evidence="8" type="ORF">IHQ72_26250</name>
    <name evidence="9" type="ORF">IHQ72_33715</name>
</gene>
<dbReference type="EMBL" id="CP062229">
    <property type="protein sequence ID" value="UVC15680.1"/>
    <property type="molecule type" value="Genomic_DNA"/>
</dbReference>
<feature type="domain" description="Transposase IS4-like" evidence="5">
    <location>
        <begin position="117"/>
        <end position="328"/>
    </location>
</feature>
<reference evidence="10" key="1">
    <citation type="submission" date="2020-09" db="EMBL/GenBank/DDBJ databases">
        <title>Rhizobia associated with sainfoin plants.</title>
        <authorList>
            <person name="Asharfi S."/>
            <person name="Kuzmanovic N."/>
            <person name="Bunk B."/>
            <person name="Sproeer C."/>
            <person name="Becker M."/>
            <person name="Thuenen T."/>
        </authorList>
    </citation>
    <scope>NUCLEOTIDE SEQUENCE</scope>
    <source>
        <strain evidence="10">OM4</strain>
    </source>
</reference>
<keyword evidence="3" id="KW-0238">DNA-binding</keyword>
<name>A0ABY5QWU5_9HYPH</name>
<dbReference type="InterPro" id="IPR002559">
    <property type="entry name" value="Transposase_11"/>
</dbReference>
<evidence type="ECO:0000259" key="6">
    <source>
        <dbReference type="Pfam" id="PF14294"/>
    </source>
</evidence>
<dbReference type="InterPro" id="IPR012337">
    <property type="entry name" value="RNaseH-like_sf"/>
</dbReference>
<evidence type="ECO:0000313" key="10">
    <source>
        <dbReference type="EMBL" id="UVC15680.1"/>
    </source>
</evidence>
<dbReference type="SUPFAM" id="SSF53098">
    <property type="entry name" value="Ribonuclease H-like"/>
    <property type="match status" value="1"/>
</dbReference>
<dbReference type="PANTHER" id="PTHR33258:SF1">
    <property type="entry name" value="TRANSPOSASE INSL FOR INSERTION SEQUENCE ELEMENT IS186A-RELATED"/>
    <property type="match status" value="1"/>
</dbReference>
<evidence type="ECO:0000256" key="3">
    <source>
        <dbReference type="ARBA" id="ARBA00023125"/>
    </source>
</evidence>
<dbReference type="NCBIfam" id="NF033592">
    <property type="entry name" value="transpos_IS4_1"/>
    <property type="match status" value="1"/>
</dbReference>
<dbReference type="RefSeq" id="WP_258117380.1">
    <property type="nucleotide sequence ID" value="NZ_CP062229.1"/>
</dbReference>
<dbReference type="Proteomes" id="UP001058098">
    <property type="component" value="Chromosome"/>
</dbReference>
<accession>A0ABY5QWU5</accession>